<feature type="transmembrane region" description="Helical" evidence="1">
    <location>
        <begin position="80"/>
        <end position="104"/>
    </location>
</feature>
<evidence type="ECO:0000313" key="5">
    <source>
        <dbReference type="Proteomes" id="UP000255231"/>
    </source>
</evidence>
<dbReference type="OrthoDB" id="710029at2"/>
<evidence type="ECO:0000313" key="2">
    <source>
        <dbReference type="EMBL" id="SIP95192.1"/>
    </source>
</evidence>
<evidence type="ECO:0000313" key="4">
    <source>
        <dbReference type="Proteomes" id="UP000185725"/>
    </source>
</evidence>
<name>A0A381F8F0_9FLAO</name>
<keyword evidence="1" id="KW-1133">Transmembrane helix</keyword>
<keyword evidence="1" id="KW-0472">Membrane</keyword>
<keyword evidence="1" id="KW-0812">Transmembrane</keyword>
<dbReference type="EMBL" id="UFVS01000001">
    <property type="protein sequence ID" value="SUX42805.1"/>
    <property type="molecule type" value="Genomic_DNA"/>
</dbReference>
<protein>
    <submittedName>
        <fullName evidence="3">Uncharacterized protein</fullName>
    </submittedName>
</protein>
<dbReference type="AlphaFoldDB" id="A0A381F8F0"/>
<evidence type="ECO:0000256" key="1">
    <source>
        <dbReference type="SAM" id="Phobius"/>
    </source>
</evidence>
<reference evidence="3 5" key="2">
    <citation type="submission" date="2018-06" db="EMBL/GenBank/DDBJ databases">
        <authorList>
            <consortium name="Pathogen Informatics"/>
            <person name="Doyle S."/>
        </authorList>
    </citation>
    <scope>NUCLEOTIDE SEQUENCE [LARGE SCALE GENOMIC DNA]</scope>
    <source>
        <strain evidence="3 5">NCTC13560</strain>
    </source>
</reference>
<feature type="transmembrane region" description="Helical" evidence="1">
    <location>
        <begin position="47"/>
        <end position="73"/>
    </location>
</feature>
<feature type="transmembrane region" description="Helical" evidence="1">
    <location>
        <begin position="116"/>
        <end position="135"/>
    </location>
</feature>
<dbReference type="Proteomes" id="UP000185725">
    <property type="component" value="Unassembled WGS sequence"/>
</dbReference>
<reference evidence="2 4" key="1">
    <citation type="submission" date="2017-01" db="EMBL/GenBank/DDBJ databases">
        <authorList>
            <person name="Varghese N."/>
            <person name="Submissions S."/>
        </authorList>
    </citation>
    <scope>NUCLEOTIDE SEQUENCE [LARGE SCALE GENOMIC DNA]</scope>
    <source>
        <strain evidence="2 4">ATCC 27950</strain>
    </source>
</reference>
<accession>A0A381F8F0</accession>
<dbReference type="EMBL" id="FTMF01000001">
    <property type="protein sequence ID" value="SIP95192.1"/>
    <property type="molecule type" value="Genomic_DNA"/>
</dbReference>
<organism evidence="3 5">
    <name type="scientific">Chryseobacterium indoltheticum</name>
    <dbReference type="NCBI Taxonomy" id="254"/>
    <lineage>
        <taxon>Bacteria</taxon>
        <taxon>Pseudomonadati</taxon>
        <taxon>Bacteroidota</taxon>
        <taxon>Flavobacteriia</taxon>
        <taxon>Flavobacteriales</taxon>
        <taxon>Weeksellaceae</taxon>
        <taxon>Chryseobacterium group</taxon>
        <taxon>Chryseobacterium</taxon>
    </lineage>
</organism>
<dbReference type="GeneID" id="303673029"/>
<proteinExistence type="predicted"/>
<feature type="transmembrane region" description="Helical" evidence="1">
    <location>
        <begin position="7"/>
        <end position="27"/>
    </location>
</feature>
<evidence type="ECO:0000313" key="3">
    <source>
        <dbReference type="EMBL" id="SUX42805.1"/>
    </source>
</evidence>
<dbReference type="KEGG" id="cil:EG358_04895"/>
<gene>
    <name evidence="3" type="ORF">NCTC13560_01585</name>
    <name evidence="2" type="ORF">SAMN05421682_101455</name>
</gene>
<keyword evidence="4" id="KW-1185">Reference proteome</keyword>
<dbReference type="RefSeq" id="WP_076557966.1">
    <property type="nucleotide sequence ID" value="NZ_CP033929.1"/>
</dbReference>
<sequence length="145" mass="16897">MKKIVFRFWGINLLISILLFFAYRISISQTETSNGNSFEQWMQIVEILLNLGFSLIYLIGMTISSLAVLLNLVEKIRNNIYLSLLTFLGLPSICVIIIVIKLVIDMSFNDFALLRTFTIFSILYLFLTTIEFLLFRKRINKELNK</sequence>
<dbReference type="Proteomes" id="UP000255231">
    <property type="component" value="Unassembled WGS sequence"/>
</dbReference>